<evidence type="ECO:0000256" key="1">
    <source>
        <dbReference type="SAM" id="SignalP"/>
    </source>
</evidence>
<evidence type="ECO:0000313" key="3">
    <source>
        <dbReference type="Proteomes" id="UP000268162"/>
    </source>
</evidence>
<evidence type="ECO:0000313" key="2">
    <source>
        <dbReference type="EMBL" id="RKP38356.1"/>
    </source>
</evidence>
<protein>
    <submittedName>
        <fullName evidence="2">Uncharacterized protein</fullName>
    </submittedName>
</protein>
<gene>
    <name evidence="2" type="ORF">BJ085DRAFT_30253</name>
</gene>
<reference evidence="3" key="1">
    <citation type="journal article" date="2018" name="Nat. Microbiol.">
        <title>Leveraging single-cell genomics to expand the fungal tree of life.</title>
        <authorList>
            <person name="Ahrendt S.R."/>
            <person name="Quandt C.A."/>
            <person name="Ciobanu D."/>
            <person name="Clum A."/>
            <person name="Salamov A."/>
            <person name="Andreopoulos B."/>
            <person name="Cheng J.F."/>
            <person name="Woyke T."/>
            <person name="Pelin A."/>
            <person name="Henrissat B."/>
            <person name="Reynolds N.K."/>
            <person name="Benny G.L."/>
            <person name="Smith M.E."/>
            <person name="James T.Y."/>
            <person name="Grigoriev I.V."/>
        </authorList>
    </citation>
    <scope>NUCLEOTIDE SEQUENCE [LARGE SCALE GENOMIC DNA]</scope>
    <source>
        <strain evidence="3">RSA 468</strain>
    </source>
</reference>
<sequence>MRYHSICLTITLAVAVKYLPVSQGASFLPGFMHSTPKETSSNPQLLENEWNDVVGSESKAGSVIKLRQKRYKTAVDIIPEVYSVLDILSSEAKTNEYFGRILPLIDTLIRPCFFEVYLYGPLQALGYPHFGKPMEGRLVHPPAVASNPELKKAVESLHNELQSSGNMDFTMSVTNEGERNLFTSTFWPLETMARKNMLKQIVQLIKILQSETFVDAFDRQLPPWVPERFLQLSQLVDRTLTTVSQRNSASNRMVEFNGANRLKDIQAWFESTITEHTLFTLARADSKTPETLIKALAELGGLSNHLAEYSFYSLRVAVAYGAQSNQDNLAAAIMRDPATLERICSCPMEGGLKNLQATLCRGNPNLPPQKAQCEYFSMVGGLALDLNVNGQLIHRYYHAMPDSVRNQAYPPSANSY</sequence>
<organism evidence="2 3">
    <name type="scientific">Dimargaris cristalligena</name>
    <dbReference type="NCBI Taxonomy" id="215637"/>
    <lineage>
        <taxon>Eukaryota</taxon>
        <taxon>Fungi</taxon>
        <taxon>Fungi incertae sedis</taxon>
        <taxon>Zoopagomycota</taxon>
        <taxon>Kickxellomycotina</taxon>
        <taxon>Dimargaritomycetes</taxon>
        <taxon>Dimargaritales</taxon>
        <taxon>Dimargaritaceae</taxon>
        <taxon>Dimargaris</taxon>
    </lineage>
</organism>
<keyword evidence="1" id="KW-0732">Signal</keyword>
<proteinExistence type="predicted"/>
<dbReference type="AlphaFoldDB" id="A0A4P9ZXG2"/>
<feature type="chain" id="PRO_5020745242" evidence="1">
    <location>
        <begin position="25"/>
        <end position="416"/>
    </location>
</feature>
<keyword evidence="3" id="KW-1185">Reference proteome</keyword>
<accession>A0A4P9ZXG2</accession>
<feature type="signal peptide" evidence="1">
    <location>
        <begin position="1"/>
        <end position="24"/>
    </location>
</feature>
<dbReference type="Proteomes" id="UP000268162">
    <property type="component" value="Unassembled WGS sequence"/>
</dbReference>
<name>A0A4P9ZXG2_9FUNG</name>
<dbReference type="EMBL" id="ML002377">
    <property type="protein sequence ID" value="RKP38356.1"/>
    <property type="molecule type" value="Genomic_DNA"/>
</dbReference>